<comment type="caution">
    <text evidence="2">The sequence shown here is derived from an EMBL/GenBank/DDBJ whole genome shotgun (WGS) entry which is preliminary data.</text>
</comment>
<dbReference type="Gene3D" id="1.10.1040.10">
    <property type="entry name" value="N-(1-d-carboxylethyl)-l-norvaline Dehydrogenase, domain 2"/>
    <property type="match status" value="1"/>
</dbReference>
<reference evidence="2 3" key="1">
    <citation type="submission" date="2019-06" db="EMBL/GenBank/DDBJ databases">
        <title>Genome of Methylobacterium sp. 17Sr1-39.</title>
        <authorList>
            <person name="Seo T."/>
        </authorList>
    </citation>
    <scope>NUCLEOTIDE SEQUENCE [LARGE SCALE GENOMIC DNA]</scope>
    <source>
        <strain evidence="2 3">17Sr1-39</strain>
    </source>
</reference>
<evidence type="ECO:0000313" key="2">
    <source>
        <dbReference type="EMBL" id="TNC08157.1"/>
    </source>
</evidence>
<dbReference type="InterPro" id="IPR013752">
    <property type="entry name" value="KPA_reductase"/>
</dbReference>
<organism evidence="2 3">
    <name type="scientific">Methylobacterium terricola</name>
    <dbReference type="NCBI Taxonomy" id="2583531"/>
    <lineage>
        <taxon>Bacteria</taxon>
        <taxon>Pseudomonadati</taxon>
        <taxon>Pseudomonadota</taxon>
        <taxon>Alphaproteobacteria</taxon>
        <taxon>Hyphomicrobiales</taxon>
        <taxon>Methylobacteriaceae</taxon>
        <taxon>Methylobacterium</taxon>
    </lineage>
</organism>
<dbReference type="AlphaFoldDB" id="A0A5C4L9V8"/>
<dbReference type="SUPFAM" id="SSF48179">
    <property type="entry name" value="6-phosphogluconate dehydrogenase C-terminal domain-like"/>
    <property type="match status" value="1"/>
</dbReference>
<evidence type="ECO:0000259" key="1">
    <source>
        <dbReference type="Pfam" id="PF08546"/>
    </source>
</evidence>
<dbReference type="Proteomes" id="UP000305267">
    <property type="component" value="Unassembled WGS sequence"/>
</dbReference>
<sequence length="111" mass="12324">MAHIEYKIRLNSEFSSTIAIGRVDRDSLVVASASGVSIDKARIFAKINDALAHHRVREPSMLRDLRAVRPTEIETINSAIVQVVEAQDLPVPIDRTITPLVRLTRGVVEQV</sequence>
<dbReference type="InterPro" id="IPR008927">
    <property type="entry name" value="6-PGluconate_DH-like_C_sf"/>
</dbReference>
<dbReference type="RefSeq" id="WP_139039609.1">
    <property type="nucleotide sequence ID" value="NZ_VDDA01000026.1"/>
</dbReference>
<dbReference type="EMBL" id="VDDA01000026">
    <property type="protein sequence ID" value="TNC08157.1"/>
    <property type="molecule type" value="Genomic_DNA"/>
</dbReference>
<accession>A0A5C4L9V8</accession>
<evidence type="ECO:0000313" key="3">
    <source>
        <dbReference type="Proteomes" id="UP000305267"/>
    </source>
</evidence>
<name>A0A5C4L9V8_9HYPH</name>
<dbReference type="OrthoDB" id="9796561at2"/>
<feature type="domain" description="Ketopantoate reductase C-terminal" evidence="1">
    <location>
        <begin position="25"/>
        <end position="102"/>
    </location>
</feature>
<dbReference type="Pfam" id="PF08546">
    <property type="entry name" value="ApbA_C"/>
    <property type="match status" value="1"/>
</dbReference>
<gene>
    <name evidence="2" type="ORF">FF100_30040</name>
</gene>
<proteinExistence type="predicted"/>
<protein>
    <recommendedName>
        <fullName evidence="1">Ketopantoate reductase C-terminal domain-containing protein</fullName>
    </recommendedName>
</protein>
<keyword evidence="3" id="KW-1185">Reference proteome</keyword>
<dbReference type="InterPro" id="IPR013328">
    <property type="entry name" value="6PGD_dom2"/>
</dbReference>